<dbReference type="GO" id="GO:0016757">
    <property type="term" value="F:glycosyltransferase activity"/>
    <property type="evidence" value="ECO:0007669"/>
    <property type="project" value="UniProtKB-ARBA"/>
</dbReference>
<dbReference type="Pfam" id="PF09137">
    <property type="entry name" value="Glucodextran_N"/>
    <property type="match status" value="1"/>
</dbReference>
<dbReference type="PROSITE" id="PS00820">
    <property type="entry name" value="GLUCOAMYLASE"/>
    <property type="match status" value="1"/>
</dbReference>
<dbReference type="InterPro" id="IPR011613">
    <property type="entry name" value="GH15-like"/>
</dbReference>
<dbReference type="InterPro" id="IPR015220">
    <property type="entry name" value="Glucodextranase_N"/>
</dbReference>
<evidence type="ECO:0000256" key="3">
    <source>
        <dbReference type="ARBA" id="ARBA00023295"/>
    </source>
</evidence>
<evidence type="ECO:0000259" key="4">
    <source>
        <dbReference type="Pfam" id="PF00723"/>
    </source>
</evidence>
<keyword evidence="2" id="KW-0378">Hydrolase</keyword>
<dbReference type="Proteomes" id="UP000198725">
    <property type="component" value="Unassembled WGS sequence"/>
</dbReference>
<dbReference type="PANTHER" id="PTHR31616:SF0">
    <property type="entry name" value="GLUCAN 1,4-ALPHA-GLUCOSIDASE"/>
    <property type="match status" value="1"/>
</dbReference>
<dbReference type="GO" id="GO:0030246">
    <property type="term" value="F:carbohydrate binding"/>
    <property type="evidence" value="ECO:0007669"/>
    <property type="project" value="InterPro"/>
</dbReference>
<keyword evidence="7" id="KW-1185">Reference proteome</keyword>
<dbReference type="SUPFAM" id="SSF74650">
    <property type="entry name" value="Galactose mutarotase-like"/>
    <property type="match status" value="1"/>
</dbReference>
<dbReference type="Gene3D" id="1.50.10.10">
    <property type="match status" value="1"/>
</dbReference>
<evidence type="ECO:0000256" key="2">
    <source>
        <dbReference type="ARBA" id="ARBA00022801"/>
    </source>
</evidence>
<dbReference type="Pfam" id="PF00723">
    <property type="entry name" value="Glyco_hydro_15"/>
    <property type="match status" value="1"/>
</dbReference>
<keyword evidence="3" id="KW-0326">Glycosidase</keyword>
<comment type="similarity">
    <text evidence="1">Belongs to the glycosyl hydrolase 15 family.</text>
</comment>
<organism evidence="6 7">
    <name type="scientific">Rhodanobacter glycinis</name>
    <dbReference type="NCBI Taxonomy" id="582702"/>
    <lineage>
        <taxon>Bacteria</taxon>
        <taxon>Pseudomonadati</taxon>
        <taxon>Pseudomonadota</taxon>
        <taxon>Gammaproteobacteria</taxon>
        <taxon>Lysobacterales</taxon>
        <taxon>Rhodanobacteraceae</taxon>
        <taxon>Rhodanobacter</taxon>
    </lineage>
</organism>
<sequence length="772" mass="84331">MNAPGGPGLSPTWASSDKDIVGTALGPSRVWYTLGHGILDEVYWPSCSTPQIRDLGFIVAGDGFWSEVKRESHYELTTPAPDVPLPKIVHQHERYRLELEVLADPLRDVVLLRYRLEGKGLKLYALLAPHLEGSGHDNTAQVTPQGLAAMKGGTALMLAADCGFTRASAGYVGSSDGWRDFHDHGAMTWQYDCAPNGNVALMGELAGNAGVLALGLANTVEGAQTLALSSLACGFEAARAPFVEGWQRWAGHLKCEGLEPSLQQAVRRAAMVLKTHNDRDFPGAMVASLSVPWGDTRDDPGGYHLVWPRDAVESGFAMLACEHHDEARAMLAYLIATQQPDGHWLQNFYTDGRPYWGGVQLDEAALPVLLAARLDEYGELGDLRPQATTMARRALRFVARTGPFSPQDRWEENAGINPFTLGVAIAALVAGAAHGFLEKADATHALSLADDWNARIESWVYARDTELDRTHGTRGHYVRIAPPGQTAQDGEVALRNRGRERVSAQNLLGLEYLYLARLGLRAADDPRIRDTTRLIDAELRVDLPAGPYYRRYNEDGYGEHEDGSAFDGTGVGRAWPLLSGERGHQALLAGEDPQPYLAAMLASASEGGMLPEQVWDTTPIPERGLNPGRPSGSAMPLVWAHAELIKLVAAIHRGQPVERLRAVVDRYRTPRVPAVTHWREQAPCRTVNRSGVLLVEAASPFVLHLGRDGWKHVDDHVSEPLGFGLHGVRLDVAKLGAQRTLEFTRRFLGERGWEGRDWPLLLLPLATSGGND</sequence>
<evidence type="ECO:0000313" key="7">
    <source>
        <dbReference type="Proteomes" id="UP000198725"/>
    </source>
</evidence>
<dbReference type="RefSeq" id="WP_092702706.1">
    <property type="nucleotide sequence ID" value="NZ_FOSR01000004.1"/>
</dbReference>
<dbReference type="Gene3D" id="2.70.98.10">
    <property type="match status" value="1"/>
</dbReference>
<protein>
    <submittedName>
        <fullName evidence="6">Glucoamylase</fullName>
    </submittedName>
</protein>
<dbReference type="InterPro" id="IPR008928">
    <property type="entry name" value="6-hairpin_glycosidase_sf"/>
</dbReference>
<dbReference type="GO" id="GO:0004553">
    <property type="term" value="F:hydrolase activity, hydrolyzing O-glycosyl compounds"/>
    <property type="evidence" value="ECO:0007669"/>
    <property type="project" value="UniProtKB-ARBA"/>
</dbReference>
<feature type="domain" description="Glucodextranase N-terminal" evidence="5">
    <location>
        <begin position="3"/>
        <end position="250"/>
    </location>
</feature>
<dbReference type="InterPro" id="IPR046966">
    <property type="entry name" value="Glucoamylase_active_site"/>
</dbReference>
<dbReference type="AlphaFoldDB" id="A0A1I4B2B6"/>
<accession>A0A1I4B2B6</accession>
<dbReference type="PANTHER" id="PTHR31616">
    <property type="entry name" value="TREHALASE"/>
    <property type="match status" value="1"/>
</dbReference>
<dbReference type="InterPro" id="IPR012341">
    <property type="entry name" value="6hp_glycosidase-like_sf"/>
</dbReference>
<dbReference type="EMBL" id="FOSR01000004">
    <property type="protein sequence ID" value="SFK63052.1"/>
    <property type="molecule type" value="Genomic_DNA"/>
</dbReference>
<evidence type="ECO:0000256" key="1">
    <source>
        <dbReference type="ARBA" id="ARBA00006188"/>
    </source>
</evidence>
<dbReference type="CDD" id="cd07430">
    <property type="entry name" value="GH15_N"/>
    <property type="match status" value="1"/>
</dbReference>
<gene>
    <name evidence="6" type="ORF">SAMN05192579_104255</name>
</gene>
<name>A0A1I4B2B6_9GAMM</name>
<proteinExistence type="inferred from homology"/>
<evidence type="ECO:0000313" key="6">
    <source>
        <dbReference type="EMBL" id="SFK63052.1"/>
    </source>
</evidence>
<dbReference type="InterPro" id="IPR014718">
    <property type="entry name" value="GH-type_carb-bd"/>
</dbReference>
<reference evidence="7" key="1">
    <citation type="submission" date="2016-10" db="EMBL/GenBank/DDBJ databases">
        <authorList>
            <person name="Varghese N."/>
            <person name="Submissions S."/>
        </authorList>
    </citation>
    <scope>NUCLEOTIDE SEQUENCE [LARGE SCALE GENOMIC DNA]</scope>
    <source>
        <strain evidence="7">MO64</strain>
    </source>
</reference>
<feature type="domain" description="GH15-like" evidence="4">
    <location>
        <begin position="348"/>
        <end position="647"/>
    </location>
</feature>
<dbReference type="SUPFAM" id="SSF48208">
    <property type="entry name" value="Six-hairpin glycosidases"/>
    <property type="match status" value="1"/>
</dbReference>
<evidence type="ECO:0000259" key="5">
    <source>
        <dbReference type="Pfam" id="PF09137"/>
    </source>
</evidence>
<dbReference type="GO" id="GO:0005975">
    <property type="term" value="P:carbohydrate metabolic process"/>
    <property type="evidence" value="ECO:0007669"/>
    <property type="project" value="InterPro"/>
</dbReference>
<dbReference type="InterPro" id="IPR011013">
    <property type="entry name" value="Gal_mutarotase_sf_dom"/>
</dbReference>